<protein>
    <submittedName>
        <fullName evidence="1">Uncharacterized protein</fullName>
    </submittedName>
</protein>
<sequence length="50" mass="5531">MRDELAKRGVGDVDRIGIGADVASWISWTRADHRTAESLATRMPELVHAL</sequence>
<gene>
    <name evidence="1" type="ORF">FHU35_1460</name>
</gene>
<evidence type="ECO:0000313" key="2">
    <source>
        <dbReference type="Proteomes" id="UP000316184"/>
    </source>
</evidence>
<evidence type="ECO:0000313" key="1">
    <source>
        <dbReference type="EMBL" id="TWF93788.1"/>
    </source>
</evidence>
<dbReference type="Proteomes" id="UP000316184">
    <property type="component" value="Unassembled WGS sequence"/>
</dbReference>
<keyword evidence="2" id="KW-1185">Reference proteome</keyword>
<name>A0A561U349_9PSEU</name>
<dbReference type="RefSeq" id="WP_186459507.1">
    <property type="nucleotide sequence ID" value="NZ_VIWX01000004.1"/>
</dbReference>
<dbReference type="EMBL" id="VIWX01000004">
    <property type="protein sequence ID" value="TWF93788.1"/>
    <property type="molecule type" value="Genomic_DNA"/>
</dbReference>
<dbReference type="AlphaFoldDB" id="A0A561U349"/>
<proteinExistence type="predicted"/>
<reference evidence="1 2" key="1">
    <citation type="submission" date="2019-06" db="EMBL/GenBank/DDBJ databases">
        <title>Sequencing the genomes of 1000 actinobacteria strains.</title>
        <authorList>
            <person name="Klenk H.-P."/>
        </authorList>
    </citation>
    <scope>NUCLEOTIDE SEQUENCE [LARGE SCALE GENOMIC DNA]</scope>
    <source>
        <strain evidence="1 2">DSM 46699</strain>
    </source>
</reference>
<comment type="caution">
    <text evidence="1">The sequence shown here is derived from an EMBL/GenBank/DDBJ whole genome shotgun (WGS) entry which is preliminary data.</text>
</comment>
<organism evidence="1 2">
    <name type="scientific">Saccharopolyspora dendranthemae</name>
    <dbReference type="NCBI Taxonomy" id="1181886"/>
    <lineage>
        <taxon>Bacteria</taxon>
        <taxon>Bacillati</taxon>
        <taxon>Actinomycetota</taxon>
        <taxon>Actinomycetes</taxon>
        <taxon>Pseudonocardiales</taxon>
        <taxon>Pseudonocardiaceae</taxon>
        <taxon>Saccharopolyspora</taxon>
    </lineage>
</organism>
<accession>A0A561U349</accession>